<feature type="transmembrane region" description="Helical" evidence="8">
    <location>
        <begin position="207"/>
        <end position="229"/>
    </location>
</feature>
<organism evidence="9 10">
    <name type="scientific">Trinickia violacea</name>
    <dbReference type="NCBI Taxonomy" id="2571746"/>
    <lineage>
        <taxon>Bacteria</taxon>
        <taxon>Pseudomonadati</taxon>
        <taxon>Pseudomonadota</taxon>
        <taxon>Betaproteobacteria</taxon>
        <taxon>Burkholderiales</taxon>
        <taxon>Burkholderiaceae</taxon>
        <taxon>Trinickia</taxon>
    </lineage>
</organism>
<keyword evidence="2" id="KW-0813">Transport</keyword>
<protein>
    <submittedName>
        <fullName evidence="9">ABC transporter permease</fullName>
    </submittedName>
</protein>
<dbReference type="PANTHER" id="PTHR32196:SF21">
    <property type="entry name" value="ABC TRANSPORTER PERMEASE PROTEIN YPHD-RELATED"/>
    <property type="match status" value="1"/>
</dbReference>
<keyword evidence="6 8" id="KW-1133">Transmembrane helix</keyword>
<keyword evidence="4" id="KW-0997">Cell inner membrane</keyword>
<comment type="subcellular location">
    <subcellularLocation>
        <location evidence="1">Cell membrane</location>
        <topology evidence="1">Multi-pass membrane protein</topology>
    </subcellularLocation>
</comment>
<sequence length="321" mass="33634">MTFKLEQERIVLVLALLLFAAFSLTVNNFLSPDNLLKLIRDVSVLGILALGMAVVVVGRGVDLSMISIMAISVAWSFNLVSSGWATLGAVGAGFLVAVTMSLLTGFLVAYIEIPSLFATLAMGTFIYGIGHSQLVSADAVYMPANFALAQAGNGRVAGIPMPVVLFGLACALIALVLRFTKMGRFFYALGDNLLAARITGIPVRPMLLLQYVMSGAMAFVAGIVAATSVSSMNTRIVNSTLIYDVILVVVLGGVGLSGGKGGVRNVIVGTLLIGILLNGMTILDVPYTIQNIIKSLILLAAIIADGILNPRDEQTAQQGDI</sequence>
<evidence type="ECO:0000256" key="6">
    <source>
        <dbReference type="ARBA" id="ARBA00022989"/>
    </source>
</evidence>
<keyword evidence="7 8" id="KW-0472">Membrane</keyword>
<gene>
    <name evidence="9" type="ORF">FAZ95_35765</name>
</gene>
<evidence type="ECO:0000256" key="4">
    <source>
        <dbReference type="ARBA" id="ARBA00022519"/>
    </source>
</evidence>
<feature type="transmembrane region" description="Helical" evidence="8">
    <location>
        <begin position="87"/>
        <end position="109"/>
    </location>
</feature>
<dbReference type="KEGG" id="tvl:FAZ95_35765"/>
<dbReference type="GO" id="GO:0005886">
    <property type="term" value="C:plasma membrane"/>
    <property type="evidence" value="ECO:0007669"/>
    <property type="project" value="UniProtKB-SubCell"/>
</dbReference>
<dbReference type="RefSeq" id="WP_137337087.1">
    <property type="nucleotide sequence ID" value="NZ_CP040078.1"/>
</dbReference>
<dbReference type="AlphaFoldDB" id="A0A4P8J5V4"/>
<dbReference type="EMBL" id="CP040078">
    <property type="protein sequence ID" value="QCP54319.1"/>
    <property type="molecule type" value="Genomic_DNA"/>
</dbReference>
<feature type="transmembrane region" description="Helical" evidence="8">
    <location>
        <begin position="116"/>
        <end position="136"/>
    </location>
</feature>
<name>A0A4P8J5V4_9BURK</name>
<dbReference type="PANTHER" id="PTHR32196">
    <property type="entry name" value="ABC TRANSPORTER PERMEASE PROTEIN YPHD-RELATED-RELATED"/>
    <property type="match status" value="1"/>
</dbReference>
<dbReference type="CDD" id="cd06579">
    <property type="entry name" value="TM_PBP1_transp_AraH_like"/>
    <property type="match status" value="1"/>
</dbReference>
<evidence type="ECO:0000256" key="2">
    <source>
        <dbReference type="ARBA" id="ARBA00022448"/>
    </source>
</evidence>
<evidence type="ECO:0000313" key="9">
    <source>
        <dbReference type="EMBL" id="QCP54319.1"/>
    </source>
</evidence>
<evidence type="ECO:0000313" key="10">
    <source>
        <dbReference type="Proteomes" id="UP000298656"/>
    </source>
</evidence>
<evidence type="ECO:0000256" key="3">
    <source>
        <dbReference type="ARBA" id="ARBA00022475"/>
    </source>
</evidence>
<dbReference type="Proteomes" id="UP000298656">
    <property type="component" value="Chromosome 2"/>
</dbReference>
<evidence type="ECO:0000256" key="5">
    <source>
        <dbReference type="ARBA" id="ARBA00022692"/>
    </source>
</evidence>
<evidence type="ECO:0000256" key="1">
    <source>
        <dbReference type="ARBA" id="ARBA00004651"/>
    </source>
</evidence>
<keyword evidence="10" id="KW-1185">Reference proteome</keyword>
<dbReference type="GO" id="GO:0022857">
    <property type="term" value="F:transmembrane transporter activity"/>
    <property type="evidence" value="ECO:0007669"/>
    <property type="project" value="InterPro"/>
</dbReference>
<feature type="transmembrane region" description="Helical" evidence="8">
    <location>
        <begin position="241"/>
        <end position="259"/>
    </location>
</feature>
<proteinExistence type="predicted"/>
<feature type="transmembrane region" description="Helical" evidence="8">
    <location>
        <begin position="289"/>
        <end position="308"/>
    </location>
</feature>
<reference evidence="9 10" key="1">
    <citation type="submission" date="2019-05" db="EMBL/GenBank/DDBJ databases">
        <title>Burkholderia sp. DHOD12, isolated from subtropical forest soil.</title>
        <authorList>
            <person name="Gao Z.-H."/>
            <person name="Qiu L.-H."/>
        </authorList>
    </citation>
    <scope>NUCLEOTIDE SEQUENCE [LARGE SCALE GENOMIC DNA]</scope>
    <source>
        <strain evidence="9 10">DHOD12</strain>
    </source>
</reference>
<keyword evidence="5 8" id="KW-0812">Transmembrane</keyword>
<evidence type="ECO:0000256" key="8">
    <source>
        <dbReference type="SAM" id="Phobius"/>
    </source>
</evidence>
<dbReference type="OrthoDB" id="9799990at2"/>
<evidence type="ECO:0000256" key="7">
    <source>
        <dbReference type="ARBA" id="ARBA00023136"/>
    </source>
</evidence>
<accession>A0A4P8J5V4</accession>
<feature type="transmembrane region" description="Helical" evidence="8">
    <location>
        <begin position="266"/>
        <end position="283"/>
    </location>
</feature>
<feature type="transmembrane region" description="Helical" evidence="8">
    <location>
        <begin position="35"/>
        <end position="56"/>
    </location>
</feature>
<dbReference type="InterPro" id="IPR001851">
    <property type="entry name" value="ABC_transp_permease"/>
</dbReference>
<feature type="transmembrane region" description="Helical" evidence="8">
    <location>
        <begin position="156"/>
        <end position="177"/>
    </location>
</feature>
<keyword evidence="3" id="KW-1003">Cell membrane</keyword>
<dbReference type="Pfam" id="PF02653">
    <property type="entry name" value="BPD_transp_2"/>
    <property type="match status" value="1"/>
</dbReference>